<evidence type="ECO:0000313" key="2">
    <source>
        <dbReference type="Proteomes" id="UP000003188"/>
    </source>
</evidence>
<evidence type="ECO:0000313" key="1">
    <source>
        <dbReference type="EMBL" id="EDT70729.1"/>
    </source>
</evidence>
<name>B1V647_CLOPF</name>
<accession>B1V647</accession>
<dbReference type="EMBL" id="ABOO01000040">
    <property type="protein sequence ID" value="EDT70729.1"/>
    <property type="molecule type" value="Genomic_DNA"/>
</dbReference>
<gene>
    <name evidence="1" type="ORF">CJD_A0581</name>
</gene>
<proteinExistence type="predicted"/>
<organism evidence="1 2">
    <name type="scientific">Clostridium perfringens D str. JGS1721</name>
    <dbReference type="NCBI Taxonomy" id="488537"/>
    <lineage>
        <taxon>Bacteria</taxon>
        <taxon>Bacillati</taxon>
        <taxon>Bacillota</taxon>
        <taxon>Clostridia</taxon>
        <taxon>Eubacteriales</taxon>
        <taxon>Clostridiaceae</taxon>
        <taxon>Clostridium</taxon>
    </lineage>
</organism>
<dbReference type="Proteomes" id="UP000003188">
    <property type="component" value="Unassembled WGS sequence"/>
</dbReference>
<comment type="caution">
    <text evidence="1">The sequence shown here is derived from an EMBL/GenBank/DDBJ whole genome shotgun (WGS) entry which is preliminary data.</text>
</comment>
<sequence length="58" mass="6561">MLKDIISFSLLKFFKTSSVLKISPIELLKRAKASTPYISLDFKLTLVDNVLAKLNLHP</sequence>
<feature type="non-terminal residue" evidence="1">
    <location>
        <position position="58"/>
    </location>
</feature>
<protein>
    <submittedName>
        <fullName evidence="1">Uncharacterized protein</fullName>
    </submittedName>
</protein>
<dbReference type="AlphaFoldDB" id="B1V647"/>
<reference evidence="1 2" key="1">
    <citation type="submission" date="2008-03" db="EMBL/GenBank/DDBJ databases">
        <authorList>
            <person name="Paulsen I."/>
            <person name="Sebastian Y."/>
        </authorList>
    </citation>
    <scope>NUCLEOTIDE SEQUENCE [LARGE SCALE GENOMIC DNA]</scope>
    <source>
        <strain evidence="2">D str. JGS1721</strain>
    </source>
</reference>